<dbReference type="Proteomes" id="UP000248783">
    <property type="component" value="Unassembled WGS sequence"/>
</dbReference>
<dbReference type="PRINTS" id="PR00133">
    <property type="entry name" value="GLHYDRLASE3"/>
</dbReference>
<keyword evidence="2" id="KW-0378">Hydrolase</keyword>
<feature type="transmembrane region" description="Helical" evidence="4">
    <location>
        <begin position="940"/>
        <end position="961"/>
    </location>
</feature>
<dbReference type="InterPro" id="IPR017853">
    <property type="entry name" value="GH"/>
</dbReference>
<evidence type="ECO:0000256" key="2">
    <source>
        <dbReference type="ARBA" id="ARBA00022801"/>
    </source>
</evidence>
<name>A0A2W5Y6L3_9MICO</name>
<gene>
    <name evidence="6" type="ORF">DNL40_07095</name>
</gene>
<dbReference type="RefSeq" id="WP_111250531.1">
    <property type="nucleotide sequence ID" value="NZ_QKWH01000003.1"/>
</dbReference>
<organism evidence="6 7">
    <name type="scientific">Xylanimonas oleitrophica</name>
    <dbReference type="NCBI Taxonomy" id="2607479"/>
    <lineage>
        <taxon>Bacteria</taxon>
        <taxon>Bacillati</taxon>
        <taxon>Actinomycetota</taxon>
        <taxon>Actinomycetes</taxon>
        <taxon>Micrococcales</taxon>
        <taxon>Promicromonosporaceae</taxon>
        <taxon>Xylanimonas</taxon>
    </lineage>
</organism>
<dbReference type="InterPro" id="IPR002772">
    <property type="entry name" value="Glyco_hydro_3_C"/>
</dbReference>
<keyword evidence="4" id="KW-1133">Transmembrane helix</keyword>
<keyword evidence="7" id="KW-1185">Reference proteome</keyword>
<dbReference type="SUPFAM" id="SSF52279">
    <property type="entry name" value="Beta-D-glucan exohydrolase, C-terminal domain"/>
    <property type="match status" value="1"/>
</dbReference>
<dbReference type="Pfam" id="PF14310">
    <property type="entry name" value="Fn3-like"/>
    <property type="match status" value="1"/>
</dbReference>
<dbReference type="PANTHER" id="PTHR42715:SF10">
    <property type="entry name" value="BETA-GLUCOSIDASE"/>
    <property type="match status" value="1"/>
</dbReference>
<dbReference type="EMBL" id="QKWH01000003">
    <property type="protein sequence ID" value="PZR53864.1"/>
    <property type="molecule type" value="Genomic_DNA"/>
</dbReference>
<dbReference type="InterPro" id="IPR026891">
    <property type="entry name" value="Fn3-like"/>
</dbReference>
<evidence type="ECO:0000256" key="3">
    <source>
        <dbReference type="SAM" id="MobiDB-lite"/>
    </source>
</evidence>
<dbReference type="InterPro" id="IPR013783">
    <property type="entry name" value="Ig-like_fold"/>
</dbReference>
<dbReference type="GO" id="GO:0005975">
    <property type="term" value="P:carbohydrate metabolic process"/>
    <property type="evidence" value="ECO:0007669"/>
    <property type="project" value="InterPro"/>
</dbReference>
<evidence type="ECO:0000259" key="5">
    <source>
        <dbReference type="SMART" id="SM01217"/>
    </source>
</evidence>
<dbReference type="Pfam" id="PF00933">
    <property type="entry name" value="Glyco_hydro_3"/>
    <property type="match status" value="1"/>
</dbReference>
<dbReference type="InterPro" id="IPR001764">
    <property type="entry name" value="Glyco_hydro_3_N"/>
</dbReference>
<proteinExistence type="inferred from homology"/>
<dbReference type="InterPro" id="IPR036962">
    <property type="entry name" value="Glyco_hydro_3_N_sf"/>
</dbReference>
<keyword evidence="4" id="KW-0812">Transmembrane</keyword>
<feature type="region of interest" description="Disordered" evidence="3">
    <location>
        <begin position="971"/>
        <end position="1011"/>
    </location>
</feature>
<dbReference type="Gene3D" id="2.60.40.10">
    <property type="entry name" value="Immunoglobulins"/>
    <property type="match status" value="1"/>
</dbReference>
<feature type="domain" description="Fibronectin type III-like" evidence="5">
    <location>
        <begin position="428"/>
        <end position="502"/>
    </location>
</feature>
<dbReference type="SMART" id="SM01217">
    <property type="entry name" value="Fn3_like"/>
    <property type="match status" value="1"/>
</dbReference>
<comment type="similarity">
    <text evidence="1">Belongs to the glycosyl hydrolase 3 family.</text>
</comment>
<dbReference type="AlphaFoldDB" id="A0A2W5Y6L3"/>
<sequence length="1011" mass="107053">MSTRTAKPPMSNRKFLAVWVPVLSFVLVLAVGANIALGIFSNWVSSQLGTGTYTLTNTEDAEGWDTTYNEADHATLEETEAAAEALVEEIAAEGIVLLKNTAGALPLTADAPRVTLLGRGAADPVYGGAGSGSVDTSSAVDFRSGLQNAGIEVNETVYSLLDAFAQEAPRADIVMDKPEESRYDVGEMPVAQYSDEARASFADYADAAVVVIGRGGGEGGDLAQDMTGWDDNYVDGQHQLELNKDELDTIALAKESFETVVVVVNASTSMELGTVQHDAGVDAVLQVGSPGQSGLNALGRILTGDVNPSGRTVDLYAADFTQDPTFVNFGSFAYSNISGLWSDGSLGVDGNGYFVHYEEGIYVGYRYYETAAVEGFIDYDQAVVYPFGHGLSYTTFDWAVAGTQLGDVDGEISVDVQVTNTGAVAGKDVVQLYYSAPYTPGGIEKSSVVLGDFAKTGLLAPGESETVTLTLPVEEMASYDYRGDRAYVLEQGTYELRVQTDSHSLKAGVAPIPYTVESTVVYSGDDHRASDQAPVTNQFDDVSAAFVDAPQDGKILNMSRADFAGTFPTAPTAADATASPEVVAAFGEYDAAAAAAQSDATMPATGQDGDLGLIDVRGLEYDDPRWDALLDQLTVGEMTNVILNGAYNTGAINSIAKEVTGDYDGPAGFSSFINDAVSGMAYPSAVLVAQTWSKDLAHDMGVSIGNEAIFLGASGWYAPAMNLHRSPFAGRNFEYYSEDGVLSGKIGAAVVSGAASKGVYSYVKHYALNDQETNRVNNGVATWANEQAIRELYLKPFEITVKTASAPMRYIADDQGTVAEKEIGATAIMSSFNRVGATWAGGSVPLMDTVLRDEWGFRGIVITDFNLYGYMYPDQGIKAGSDLMLTFQPMKSLADTTSAEGVSNIRKATHNILFAVANSNAMNGVATGAEISYTPPTWRFVQIAVDVLLGLLLAAAVVWVVRRVRRHRSAEAAQAEADEALETGAAEQGAAEQETEGAGAPEDDDRTSPRA</sequence>
<evidence type="ECO:0000256" key="4">
    <source>
        <dbReference type="SAM" id="Phobius"/>
    </source>
</evidence>
<evidence type="ECO:0000313" key="6">
    <source>
        <dbReference type="EMBL" id="PZR53864.1"/>
    </source>
</evidence>
<dbReference type="InterPro" id="IPR036881">
    <property type="entry name" value="Glyco_hydro_3_C_sf"/>
</dbReference>
<evidence type="ECO:0000313" key="7">
    <source>
        <dbReference type="Proteomes" id="UP000248783"/>
    </source>
</evidence>
<dbReference type="SUPFAM" id="SSF51445">
    <property type="entry name" value="(Trans)glycosidases"/>
    <property type="match status" value="1"/>
</dbReference>
<reference evidence="6 7" key="1">
    <citation type="submission" date="2018-06" db="EMBL/GenBank/DDBJ databases">
        <title>Whole genome sequencing of a novel hydrocarbon degrading bacterial strain, PW21 isolated from oil contaminated produced water sample.</title>
        <authorList>
            <person name="Nagkirti P."/>
            <person name="Shaikh A."/>
            <person name="Gowdaman V."/>
            <person name="Engineer A.E."/>
            <person name="Dagar S."/>
            <person name="Dhakephalkar P.K."/>
        </authorList>
    </citation>
    <scope>NUCLEOTIDE SEQUENCE [LARGE SCALE GENOMIC DNA]</scope>
    <source>
        <strain evidence="6 7">PW21</strain>
    </source>
</reference>
<accession>A0A2W5Y6L3</accession>
<dbReference type="Gene3D" id="3.40.50.1700">
    <property type="entry name" value="Glycoside hydrolase family 3 C-terminal domain"/>
    <property type="match status" value="1"/>
</dbReference>
<dbReference type="InterPro" id="IPR050288">
    <property type="entry name" value="Cellulose_deg_GH3"/>
</dbReference>
<dbReference type="Pfam" id="PF01915">
    <property type="entry name" value="Glyco_hydro_3_C"/>
    <property type="match status" value="1"/>
</dbReference>
<dbReference type="PANTHER" id="PTHR42715">
    <property type="entry name" value="BETA-GLUCOSIDASE"/>
    <property type="match status" value="1"/>
</dbReference>
<keyword evidence="4" id="KW-0472">Membrane</keyword>
<dbReference type="GO" id="GO:0004553">
    <property type="term" value="F:hydrolase activity, hydrolyzing O-glycosyl compounds"/>
    <property type="evidence" value="ECO:0007669"/>
    <property type="project" value="InterPro"/>
</dbReference>
<feature type="compositionally biased region" description="Low complexity" evidence="3">
    <location>
        <begin position="982"/>
        <end position="1000"/>
    </location>
</feature>
<evidence type="ECO:0000256" key="1">
    <source>
        <dbReference type="ARBA" id="ARBA00005336"/>
    </source>
</evidence>
<protein>
    <submittedName>
        <fullName evidence="6">Beta-glucosidase</fullName>
    </submittedName>
</protein>
<dbReference type="Gene3D" id="3.20.20.300">
    <property type="entry name" value="Glycoside hydrolase, family 3, N-terminal domain"/>
    <property type="match status" value="1"/>
</dbReference>
<comment type="caution">
    <text evidence="6">The sequence shown here is derived from an EMBL/GenBank/DDBJ whole genome shotgun (WGS) entry which is preliminary data.</text>
</comment>